<accession>A0ACD0P6L5</accession>
<sequence>MFIVDAVVFTFAIAFSVCLSLLVSQPFNGAIVRLRANYLPKAVSLDNVLEDGQSSTNPRAISAFLLSERRSAAKIGPVVSGVFAMLARTKRLEGWQGVYKGSAPVALQLILLSFITFLFFDSTGSSTSAGGQYRAAPAAPGKFAFLSNLFFMAFVSLVALPLNVITYRTIVHPRPLPLSKPRENLKELLSYSEFTQPWRIYLLPGLIPATLAHVAWIGLATRLVRQMTVPSLGGLPAAQPADPNSDTYSGPNSSMLEVSSFGLAVFLVWNVLSVLVLAPLECATVRLSTQRPERQQPLHRAYARIPTSDGPSPFSHQATAGAQAQPGGVYSDETPAVGRLSNDKPLPSSPDAGRPSFAIEDEDEDETDRNDQPKPDGDEPTSVGAKKSANSPTDGSSDPVAGKAQPHRVLGGISSIPRPAPTQQPTPPSYKRPNLSSEPPEPVIALRPCDEPQSAEEAAQEFGAPVVQRYEGLIDCLNKMVDEEGLESLSRGAWVTLLGIFAGSFS</sequence>
<name>A0ACD0P6L5_9BASI</name>
<evidence type="ECO:0000313" key="1">
    <source>
        <dbReference type="EMBL" id="PWN53637.1"/>
    </source>
</evidence>
<organism evidence="1 2">
    <name type="scientific">Violaceomyces palustris</name>
    <dbReference type="NCBI Taxonomy" id="1673888"/>
    <lineage>
        <taxon>Eukaryota</taxon>
        <taxon>Fungi</taxon>
        <taxon>Dikarya</taxon>
        <taxon>Basidiomycota</taxon>
        <taxon>Ustilaginomycotina</taxon>
        <taxon>Ustilaginomycetes</taxon>
        <taxon>Violaceomycetales</taxon>
        <taxon>Violaceomycetaceae</taxon>
        <taxon>Violaceomyces</taxon>
    </lineage>
</organism>
<dbReference type="Proteomes" id="UP000245626">
    <property type="component" value="Unassembled WGS sequence"/>
</dbReference>
<dbReference type="EMBL" id="KZ819716">
    <property type="protein sequence ID" value="PWN53637.1"/>
    <property type="molecule type" value="Genomic_DNA"/>
</dbReference>
<proteinExistence type="predicted"/>
<gene>
    <name evidence="1" type="ORF">IE53DRAFT_383850</name>
</gene>
<keyword evidence="2" id="KW-1185">Reference proteome</keyword>
<protein>
    <submittedName>
        <fullName evidence="1">Uncharacterized protein</fullName>
    </submittedName>
</protein>
<reference evidence="1 2" key="1">
    <citation type="journal article" date="2018" name="Mol. Biol. Evol.">
        <title>Broad Genomic Sampling Reveals a Smut Pathogenic Ancestry of the Fungal Clade Ustilaginomycotina.</title>
        <authorList>
            <person name="Kijpornyongpan T."/>
            <person name="Mondo S.J."/>
            <person name="Barry K."/>
            <person name="Sandor L."/>
            <person name="Lee J."/>
            <person name="Lipzen A."/>
            <person name="Pangilinan J."/>
            <person name="LaButti K."/>
            <person name="Hainaut M."/>
            <person name="Henrissat B."/>
            <person name="Grigoriev I.V."/>
            <person name="Spatafora J.W."/>
            <person name="Aime M.C."/>
        </authorList>
    </citation>
    <scope>NUCLEOTIDE SEQUENCE [LARGE SCALE GENOMIC DNA]</scope>
    <source>
        <strain evidence="1 2">SA 807</strain>
    </source>
</reference>
<evidence type="ECO:0000313" key="2">
    <source>
        <dbReference type="Proteomes" id="UP000245626"/>
    </source>
</evidence>